<accession>A0ABR4H0V5</accession>
<proteinExistence type="predicted"/>
<protein>
    <submittedName>
        <fullName evidence="1">Uncharacterized protein</fullName>
    </submittedName>
</protein>
<keyword evidence="2" id="KW-1185">Reference proteome</keyword>
<name>A0ABR4H0V5_9EURO</name>
<dbReference type="Proteomes" id="UP001610334">
    <property type="component" value="Unassembled WGS sequence"/>
</dbReference>
<organism evidence="1 2">
    <name type="scientific">Aspergillus granulosus</name>
    <dbReference type="NCBI Taxonomy" id="176169"/>
    <lineage>
        <taxon>Eukaryota</taxon>
        <taxon>Fungi</taxon>
        <taxon>Dikarya</taxon>
        <taxon>Ascomycota</taxon>
        <taxon>Pezizomycotina</taxon>
        <taxon>Eurotiomycetes</taxon>
        <taxon>Eurotiomycetidae</taxon>
        <taxon>Eurotiales</taxon>
        <taxon>Aspergillaceae</taxon>
        <taxon>Aspergillus</taxon>
        <taxon>Aspergillus subgen. Nidulantes</taxon>
    </lineage>
</organism>
<sequence length="68" mass="7623">MTGNVFHSTKALCIPSKLAIKTTELHHACKVGLDILDNSKSRGDDAWRKFDREELAPLSPARGLLREY</sequence>
<dbReference type="EMBL" id="JBFXLT010000096">
    <property type="protein sequence ID" value="KAL2809091.1"/>
    <property type="molecule type" value="Genomic_DNA"/>
</dbReference>
<gene>
    <name evidence="1" type="ORF">BJX63DRAFT_406849</name>
</gene>
<evidence type="ECO:0000313" key="2">
    <source>
        <dbReference type="Proteomes" id="UP001610334"/>
    </source>
</evidence>
<evidence type="ECO:0000313" key="1">
    <source>
        <dbReference type="EMBL" id="KAL2809091.1"/>
    </source>
</evidence>
<reference evidence="1 2" key="1">
    <citation type="submission" date="2024-07" db="EMBL/GenBank/DDBJ databases">
        <title>Section-level genome sequencing and comparative genomics of Aspergillus sections Usti and Cavernicolus.</title>
        <authorList>
            <consortium name="Lawrence Berkeley National Laboratory"/>
            <person name="Nybo J.L."/>
            <person name="Vesth T.C."/>
            <person name="Theobald S."/>
            <person name="Frisvad J.C."/>
            <person name="Larsen T.O."/>
            <person name="Kjaerboelling I."/>
            <person name="Rothschild-Mancinelli K."/>
            <person name="Lyhne E.K."/>
            <person name="Kogle M.E."/>
            <person name="Barry K."/>
            <person name="Clum A."/>
            <person name="Na H."/>
            <person name="Ledsgaard L."/>
            <person name="Lin J."/>
            <person name="Lipzen A."/>
            <person name="Kuo A."/>
            <person name="Riley R."/>
            <person name="Mondo S."/>
            <person name="Labutti K."/>
            <person name="Haridas S."/>
            <person name="Pangalinan J."/>
            <person name="Salamov A.A."/>
            <person name="Simmons B.A."/>
            <person name="Magnuson J.K."/>
            <person name="Chen J."/>
            <person name="Drula E."/>
            <person name="Henrissat B."/>
            <person name="Wiebenga A."/>
            <person name="Lubbers R.J."/>
            <person name="Gomes A.C."/>
            <person name="Makela M.R."/>
            <person name="Stajich J."/>
            <person name="Grigoriev I.V."/>
            <person name="Mortensen U.H."/>
            <person name="De Vries R.P."/>
            <person name="Baker S.E."/>
            <person name="Andersen M.R."/>
        </authorList>
    </citation>
    <scope>NUCLEOTIDE SEQUENCE [LARGE SCALE GENOMIC DNA]</scope>
    <source>
        <strain evidence="1 2">CBS 588.65</strain>
    </source>
</reference>
<comment type="caution">
    <text evidence="1">The sequence shown here is derived from an EMBL/GenBank/DDBJ whole genome shotgun (WGS) entry which is preliminary data.</text>
</comment>